<dbReference type="InterPro" id="IPR056798">
    <property type="entry name" value="ADH_Fe_C"/>
</dbReference>
<dbReference type="GO" id="GO:0004022">
    <property type="term" value="F:alcohol dehydrogenase (NAD+) activity"/>
    <property type="evidence" value="ECO:0007669"/>
    <property type="project" value="TreeGrafter"/>
</dbReference>
<evidence type="ECO:0000259" key="2">
    <source>
        <dbReference type="Pfam" id="PF00465"/>
    </source>
</evidence>
<dbReference type="InterPro" id="IPR039697">
    <property type="entry name" value="Alcohol_dehydrogenase_Fe"/>
</dbReference>
<evidence type="ECO:0000313" key="5">
    <source>
        <dbReference type="Proteomes" id="UP000216352"/>
    </source>
</evidence>
<dbReference type="Gene3D" id="1.20.1090.10">
    <property type="entry name" value="Dehydroquinate synthase-like - alpha domain"/>
    <property type="match status" value="1"/>
</dbReference>
<dbReference type="AlphaFoldDB" id="A0A261FMP7"/>
<dbReference type="OrthoDB" id="323926at2"/>
<evidence type="ECO:0000259" key="3">
    <source>
        <dbReference type="Pfam" id="PF25137"/>
    </source>
</evidence>
<keyword evidence="1" id="KW-0560">Oxidoreductase</keyword>
<evidence type="ECO:0000256" key="1">
    <source>
        <dbReference type="ARBA" id="ARBA00023002"/>
    </source>
</evidence>
<keyword evidence="5" id="KW-1185">Reference proteome</keyword>
<dbReference type="EMBL" id="MWWX01000017">
    <property type="protein sequence ID" value="OZG60255.1"/>
    <property type="molecule type" value="Genomic_DNA"/>
</dbReference>
<dbReference type="Pfam" id="PF00465">
    <property type="entry name" value="Fe-ADH"/>
    <property type="match status" value="1"/>
</dbReference>
<dbReference type="RefSeq" id="WP_072726728.1">
    <property type="nucleotide sequence ID" value="NZ_BDIS01000025.1"/>
</dbReference>
<feature type="domain" description="Alcohol dehydrogenase iron-type/glycerol dehydrogenase GldA" evidence="2">
    <location>
        <begin position="11"/>
        <end position="184"/>
    </location>
</feature>
<evidence type="ECO:0000313" key="4">
    <source>
        <dbReference type="EMBL" id="OZG60255.1"/>
    </source>
</evidence>
<dbReference type="PANTHER" id="PTHR11496">
    <property type="entry name" value="ALCOHOL DEHYDROGENASE"/>
    <property type="match status" value="1"/>
</dbReference>
<gene>
    <name evidence="4" type="ORF">BLEM_1944</name>
</gene>
<dbReference type="GO" id="GO:0046872">
    <property type="term" value="F:metal ion binding"/>
    <property type="evidence" value="ECO:0007669"/>
    <property type="project" value="InterPro"/>
</dbReference>
<protein>
    <submittedName>
        <fullName evidence="4">Alcohol dehydrogenase iron-type</fullName>
    </submittedName>
</protein>
<accession>A0A261FMP7</accession>
<dbReference type="Proteomes" id="UP000216352">
    <property type="component" value="Unassembled WGS sequence"/>
</dbReference>
<dbReference type="InterPro" id="IPR001670">
    <property type="entry name" value="ADH_Fe/GldA"/>
</dbReference>
<sequence>MNTYETLRTPHTVFGDGSLDTIGRHLTVWGARSCLLVTDKGIVGLGYAERAKQSVEQAGISCDVYDQCLPDPPDTTCLEVRDLILEGNYDAVIGLGGGSSMDTAKVAALIAGIPEDIDDLHEYSKQGSRMSETYRRPCRLITIPTTGGSGAESTPTGVITSTSLNLKFSIGNENLIADLAIIDPTLTVGMPPTPTAYCGLDALAHCMENLIGTQQNAFSELVQLDCLERIWTWLPVAFREPENLEAREHLAWAAHYAEASGAVPNGHAVAHAIGAMYHIVHGHACAMTLPTVYRHFAQAPEAADAIHKVGQRIGVAVSDDPIANGDRVADAILTFYRGFGLSGLQETLRNNGTLDTRDEFIAKAVPLVMDDFKSRLWTPAIHTGDYASKIGAVLGAIWDER</sequence>
<dbReference type="Gene3D" id="3.40.50.1970">
    <property type="match status" value="1"/>
</dbReference>
<dbReference type="PANTHER" id="PTHR11496:SF83">
    <property type="entry name" value="HYDROXYACID-OXOACID TRANSHYDROGENASE, MITOCHONDRIAL"/>
    <property type="match status" value="1"/>
</dbReference>
<comment type="caution">
    <text evidence="4">The sequence shown here is derived from an EMBL/GenBank/DDBJ whole genome shotgun (WGS) entry which is preliminary data.</text>
</comment>
<organism evidence="4 5">
    <name type="scientific">Bifidobacterium lemurum</name>
    <dbReference type="NCBI Taxonomy" id="1603886"/>
    <lineage>
        <taxon>Bacteria</taxon>
        <taxon>Bacillati</taxon>
        <taxon>Actinomycetota</taxon>
        <taxon>Actinomycetes</taxon>
        <taxon>Bifidobacteriales</taxon>
        <taxon>Bifidobacteriaceae</taxon>
        <taxon>Bifidobacterium</taxon>
    </lineage>
</organism>
<dbReference type="FunFam" id="3.40.50.1970:FF:000003">
    <property type="entry name" value="Alcohol dehydrogenase, iron-containing"/>
    <property type="match status" value="1"/>
</dbReference>
<proteinExistence type="predicted"/>
<dbReference type="Pfam" id="PF25137">
    <property type="entry name" value="ADH_Fe_C"/>
    <property type="match status" value="1"/>
</dbReference>
<dbReference type="STRING" id="1603886.GCA_001895165_01879"/>
<dbReference type="SUPFAM" id="SSF56796">
    <property type="entry name" value="Dehydroquinate synthase-like"/>
    <property type="match status" value="1"/>
</dbReference>
<reference evidence="4 5" key="1">
    <citation type="journal article" date="2017" name="BMC Genomics">
        <title>Comparative genomic and phylogenomic analyses of the Bifidobacteriaceae family.</title>
        <authorList>
            <person name="Lugli G.A."/>
            <person name="Milani C."/>
            <person name="Turroni F."/>
            <person name="Duranti S."/>
            <person name="Mancabelli L."/>
            <person name="Mangifesta M."/>
            <person name="Ferrario C."/>
            <person name="Modesto M."/>
            <person name="Mattarelli P."/>
            <person name="Jiri K."/>
            <person name="van Sinderen D."/>
            <person name="Ventura M."/>
        </authorList>
    </citation>
    <scope>NUCLEOTIDE SEQUENCE [LARGE SCALE GENOMIC DNA]</scope>
    <source>
        <strain evidence="4 5">DSM 28807</strain>
    </source>
</reference>
<feature type="domain" description="Fe-containing alcohol dehydrogenase-like C-terminal" evidence="3">
    <location>
        <begin position="195"/>
        <end position="340"/>
    </location>
</feature>
<name>A0A261FMP7_9BIFI</name>